<dbReference type="PANTHER" id="PTHR44835:SF1">
    <property type="entry name" value="PROTEIN O-GLCNAC TRANSFERASE"/>
    <property type="match status" value="1"/>
</dbReference>
<dbReference type="OrthoDB" id="174931at2"/>
<evidence type="ECO:0000313" key="5">
    <source>
        <dbReference type="EMBL" id="TLV03891.1"/>
    </source>
</evidence>
<feature type="chain" id="PRO_5024437434" evidence="4">
    <location>
        <begin position="23"/>
        <end position="1263"/>
    </location>
</feature>
<dbReference type="Gene3D" id="1.25.40.10">
    <property type="entry name" value="Tetratricopeptide repeat domain"/>
    <property type="match status" value="3"/>
</dbReference>
<organism evidence="5 6">
    <name type="scientific">Dyadobacter luticola</name>
    <dbReference type="NCBI Taxonomy" id="1979387"/>
    <lineage>
        <taxon>Bacteria</taxon>
        <taxon>Pseudomonadati</taxon>
        <taxon>Bacteroidota</taxon>
        <taxon>Cytophagia</taxon>
        <taxon>Cytophagales</taxon>
        <taxon>Spirosomataceae</taxon>
        <taxon>Dyadobacter</taxon>
    </lineage>
</organism>
<sequence length="1263" mass="143292">MVGFGRLLLLCFCCILWQDALGAPGKQRTYAVVIGISQYQNPALSTLRFSDRDATLFAAYLQSKAGGNVPAGNIRLLLNENAGIAAIYDALNWLQEHCGKDDKAYIYFSGHGDVETENKFSLGYLLAYNSPPNNYRNNAIALEDLNKVANQLSTENNVTVVLVTDACHTGKLAGDYYKGKQLVARQLQQILNNETRLAACEVNEEAAESEDWGGGRGVFSYYLLQGLNGLADLDQNDTIQLKELNRYLDSAFITDKILVRNAHKQHPVSDGNPYQTIAMRDISTLNSLTANVARKPGGPQSAVQIFGSLAIQPIDYLFTLIKNQNIASKLHFSTYGHISPDSLPLQIVEECILYQQQLDKEKATNPERDKTYFFARTDSLQMLKTQFSRSRNLTRNFNERFVQLVHSQAQEMVNAYLSGDIDELEKRQYYSDDKFYSNFLSMLRVALQVCPQDNFLYQLLNVQEAYLSGLSLRLQMATAPKPAPLLDQAFSYQEQALKLEPYAAYIHNELGNLYILRKKYALADRHFDIARELSPTWAVPWSNKIRIGLATRNLRKAIEALQISDSLQPDLSYSFVNAGLAMEQHGNLLAAESYFLKAIRENERHFLPYERLGSIYTSTGDYGKADWYLTEAAYRKRGYSLNMDYFITGLASTGAPPRYPGDWLSCDMFRDVAAPASKPYVQLVDALKTMQENPEKTLQSLKRLSAQHPKMPLVQHYRGKMLFERKKWAEAEPILLDSINTYQPDTSLADFLQKSIGMRSEADTCLLVQMIGYQYNRLEDHYLLAAINEHLKQPEKALQRYQQISDIENNLLKDQATFQGDFAKTDNPWYAEFLQYSPYAQNPELAPFLPLPEMAGYLKIAKNQEDAGDYLSAEKTYLRQVQLNLEVGNARVAALQKMNFAVSNARSYRIQVNRLAEAATFQFYERMDKLFPRDSEWQRKAGIFLYNRLARAFSNVPAASYELAYKILKSYSYPFLANESFGTVPGPGEIQVAIPGTGEFLQVAFPVYDPALVSLEKLKMAVRLSGDLEPDPHLLEAIADLLSWTGKRKEALEKYRELIARHHPDAALLTKIINYSIAAQEPDLAVQQLEVLYNRGETTRAQNMQLADWYALSGQPGRATIILEKEKTKNPTLQNEASLILAKTNLLAGRKSDALTYLQAAPASLHADAENRNPAKAVQDYSLARLYARQRQKNKAFAALYESLKNGFTSENVVATDPAWERLRKSARWKEMMKQYPFQPREKFYKQDHDRDWYGTLDQLLSE</sequence>
<dbReference type="EMBL" id="VCEJ01000002">
    <property type="protein sequence ID" value="TLV03891.1"/>
    <property type="molecule type" value="Genomic_DNA"/>
</dbReference>
<keyword evidence="3" id="KW-0808">Transferase</keyword>
<dbReference type="AlphaFoldDB" id="A0A5R9L659"/>
<name>A0A5R9L659_9BACT</name>
<dbReference type="PROSITE" id="PS00018">
    <property type="entry name" value="EF_HAND_1"/>
    <property type="match status" value="1"/>
</dbReference>
<dbReference type="SUPFAM" id="SSF48452">
    <property type="entry name" value="TPR-like"/>
    <property type="match status" value="3"/>
</dbReference>
<accession>A0A5R9L659</accession>
<evidence type="ECO:0000313" key="6">
    <source>
        <dbReference type="Proteomes" id="UP000306402"/>
    </source>
</evidence>
<keyword evidence="6" id="KW-1185">Reference proteome</keyword>
<gene>
    <name evidence="5" type="ORF">FEN17_09965</name>
</gene>
<dbReference type="InterPro" id="IPR051939">
    <property type="entry name" value="Glycosyltr_41/O-GlcNAc_trsf"/>
</dbReference>
<dbReference type="Gene3D" id="3.40.50.1460">
    <property type="match status" value="1"/>
</dbReference>
<dbReference type="NCBIfam" id="NF047558">
    <property type="entry name" value="TPR_END_plus"/>
    <property type="match status" value="1"/>
</dbReference>
<evidence type="ECO:0000256" key="1">
    <source>
        <dbReference type="ARBA" id="ARBA00004922"/>
    </source>
</evidence>
<feature type="signal peptide" evidence="4">
    <location>
        <begin position="1"/>
        <end position="22"/>
    </location>
</feature>
<dbReference type="PANTHER" id="PTHR44835">
    <property type="entry name" value="UDP-N-ACETYLGLUCOSAMINE--PEPTIDE N-ACETYLGLUCOSAMINYLTRANSFERASE SPINDLY-RELATED"/>
    <property type="match status" value="1"/>
</dbReference>
<comment type="caution">
    <text evidence="5">The sequence shown here is derived from an EMBL/GenBank/DDBJ whole genome shotgun (WGS) entry which is preliminary data.</text>
</comment>
<dbReference type="GO" id="GO:0016757">
    <property type="term" value="F:glycosyltransferase activity"/>
    <property type="evidence" value="ECO:0007669"/>
    <property type="project" value="UniProtKB-KW"/>
</dbReference>
<dbReference type="InterPro" id="IPR018247">
    <property type="entry name" value="EF_Hand_1_Ca_BS"/>
</dbReference>
<protein>
    <submittedName>
        <fullName evidence="5">Uncharacterized protein</fullName>
    </submittedName>
</protein>
<evidence type="ECO:0000256" key="4">
    <source>
        <dbReference type="SAM" id="SignalP"/>
    </source>
</evidence>
<evidence type="ECO:0000256" key="2">
    <source>
        <dbReference type="ARBA" id="ARBA00022676"/>
    </source>
</evidence>
<evidence type="ECO:0000256" key="3">
    <source>
        <dbReference type="ARBA" id="ARBA00022679"/>
    </source>
</evidence>
<comment type="pathway">
    <text evidence="1">Protein modification; protein glycosylation.</text>
</comment>
<keyword evidence="2" id="KW-0328">Glycosyltransferase</keyword>
<dbReference type="SMART" id="SM00028">
    <property type="entry name" value="TPR"/>
    <property type="match status" value="5"/>
</dbReference>
<keyword evidence="4" id="KW-0732">Signal</keyword>
<dbReference type="InterPro" id="IPR019734">
    <property type="entry name" value="TPR_rpt"/>
</dbReference>
<dbReference type="Proteomes" id="UP000306402">
    <property type="component" value="Unassembled WGS sequence"/>
</dbReference>
<reference evidence="5 6" key="1">
    <citation type="submission" date="2019-05" db="EMBL/GenBank/DDBJ databases">
        <authorList>
            <person name="Qu J.-H."/>
        </authorList>
    </citation>
    <scope>NUCLEOTIDE SEQUENCE [LARGE SCALE GENOMIC DNA]</scope>
    <source>
        <strain evidence="5 6">T17</strain>
    </source>
</reference>
<proteinExistence type="predicted"/>
<dbReference type="RefSeq" id="WP_138365100.1">
    <property type="nucleotide sequence ID" value="NZ_VCEJ01000002.1"/>
</dbReference>
<dbReference type="InterPro" id="IPR011990">
    <property type="entry name" value="TPR-like_helical_dom_sf"/>
</dbReference>